<dbReference type="Pfam" id="PF04542">
    <property type="entry name" value="Sigma70_r2"/>
    <property type="match status" value="1"/>
</dbReference>
<proteinExistence type="inferred from homology"/>
<evidence type="ECO:0000259" key="7">
    <source>
        <dbReference type="PROSITE" id="PS00715"/>
    </source>
</evidence>
<accession>A0ABT7PN07</accession>
<feature type="domain" description="RNA polymerase sigma-70" evidence="7">
    <location>
        <begin position="309"/>
        <end position="322"/>
    </location>
</feature>
<dbReference type="PROSITE" id="PS00716">
    <property type="entry name" value="SIGMA70_2"/>
    <property type="match status" value="1"/>
</dbReference>
<sequence length="514" mass="58812">MVILADSNFELPVDTPVTSRGVVGRSNDRVEQDDARDVAIARAISEQTRTRTRRSRRADPLRPTSDPGMRGSEKSRKRFTIAAGDPIDLYLEQIAQRSLLTQDQEIAIAIKLDTARQKFRREMLRVASVADAAIELLEDVLAGDRRPDRELDFCVSDHDVKDSILGRLPVNLRTVRALREKQRRSFETLRLGKLGRRQLERRAVQFARDREKIVDLIEEMRIRIDWFEIQFESVALCKGPMVRSPADDSQFDLLAAFEQELHGIRNRLRKIRMQHRRYVDARGHLTEANLRLVVSVAKKHLGRGTGMLDLIQEGNVGLMKAVEKFDHTKGFKFSTYATWWIRQAMFRSSSSHGYSMTIPQHAMQTMKTMLSGVESLKNELGYRPSRGEVAEALNISESRLRHAETLLAGTQSVVRDSEDDNTMTAIEDPSSRPVDESMHRQEMARQLSVVLDKLNARERRLLQLRYGLDGQPTHTLSQIGSEFGIGRERVRQIEKRALEKIRDSHLVDGLMVEN</sequence>
<dbReference type="PRINTS" id="PR00046">
    <property type="entry name" value="SIGMA70FCT"/>
</dbReference>
<name>A0ABT7PN07_9BACT</name>
<evidence type="ECO:0000256" key="5">
    <source>
        <dbReference type="RuleBase" id="RU362124"/>
    </source>
</evidence>
<comment type="function">
    <text evidence="5">Sigma factors are initiation factors that promote the attachment of RNA polymerase to specific initiation sites and are then released.</text>
</comment>
<organism evidence="9 10">
    <name type="scientific">Roseiconus lacunae</name>
    <dbReference type="NCBI Taxonomy" id="2605694"/>
    <lineage>
        <taxon>Bacteria</taxon>
        <taxon>Pseudomonadati</taxon>
        <taxon>Planctomycetota</taxon>
        <taxon>Planctomycetia</taxon>
        <taxon>Pirellulales</taxon>
        <taxon>Pirellulaceae</taxon>
        <taxon>Roseiconus</taxon>
    </lineage>
</organism>
<feature type="region of interest" description="Disordered" evidence="6">
    <location>
        <begin position="417"/>
        <end position="439"/>
    </location>
</feature>
<feature type="domain" description="RNA polymerase sigma-70" evidence="8">
    <location>
        <begin position="475"/>
        <end position="501"/>
    </location>
</feature>
<keyword evidence="1 5" id="KW-0805">Transcription regulation</keyword>
<dbReference type="SUPFAM" id="SSF88946">
    <property type="entry name" value="Sigma2 domain of RNA polymerase sigma factors"/>
    <property type="match status" value="1"/>
</dbReference>
<gene>
    <name evidence="9" type="ORF">QTN89_19615</name>
</gene>
<dbReference type="InterPro" id="IPR013324">
    <property type="entry name" value="RNA_pol_sigma_r3/r4-like"/>
</dbReference>
<dbReference type="Proteomes" id="UP001239462">
    <property type="component" value="Unassembled WGS sequence"/>
</dbReference>
<dbReference type="Pfam" id="PF00140">
    <property type="entry name" value="Sigma70_r1_2"/>
    <property type="match status" value="1"/>
</dbReference>
<dbReference type="RefSeq" id="WP_289165159.1">
    <property type="nucleotide sequence ID" value="NZ_JASZZN010000015.1"/>
</dbReference>
<feature type="region of interest" description="Disordered" evidence="6">
    <location>
        <begin position="44"/>
        <end position="77"/>
    </location>
</feature>
<dbReference type="InterPro" id="IPR007630">
    <property type="entry name" value="RNA_pol_sigma70_r4"/>
</dbReference>
<dbReference type="SUPFAM" id="SSF88659">
    <property type="entry name" value="Sigma3 and sigma4 domains of RNA polymerase sigma factors"/>
    <property type="match status" value="2"/>
</dbReference>
<dbReference type="PROSITE" id="PS00715">
    <property type="entry name" value="SIGMA70_1"/>
    <property type="match status" value="1"/>
</dbReference>
<dbReference type="InterPro" id="IPR050239">
    <property type="entry name" value="Sigma-70_RNA_pol_init_factors"/>
</dbReference>
<dbReference type="Gene3D" id="1.10.601.10">
    <property type="entry name" value="RNA Polymerase Primary Sigma Factor"/>
    <property type="match status" value="2"/>
</dbReference>
<evidence type="ECO:0000259" key="8">
    <source>
        <dbReference type="PROSITE" id="PS00716"/>
    </source>
</evidence>
<feature type="compositionally biased region" description="Basic and acidic residues" evidence="6">
    <location>
        <begin position="429"/>
        <end position="439"/>
    </location>
</feature>
<keyword evidence="4 5" id="KW-0804">Transcription</keyword>
<evidence type="ECO:0000313" key="9">
    <source>
        <dbReference type="EMBL" id="MDM4017666.1"/>
    </source>
</evidence>
<evidence type="ECO:0000256" key="3">
    <source>
        <dbReference type="ARBA" id="ARBA00023125"/>
    </source>
</evidence>
<dbReference type="Pfam" id="PF04545">
    <property type="entry name" value="Sigma70_r4"/>
    <property type="match status" value="1"/>
</dbReference>
<evidence type="ECO:0000256" key="2">
    <source>
        <dbReference type="ARBA" id="ARBA00023082"/>
    </source>
</evidence>
<keyword evidence="10" id="KW-1185">Reference proteome</keyword>
<keyword evidence="2 5" id="KW-0731">Sigma factor</keyword>
<dbReference type="NCBIfam" id="TIGR02937">
    <property type="entry name" value="sigma70-ECF"/>
    <property type="match status" value="1"/>
</dbReference>
<dbReference type="InterPro" id="IPR013325">
    <property type="entry name" value="RNA_pol_sigma_r2"/>
</dbReference>
<comment type="caution">
    <text evidence="9">The sequence shown here is derived from an EMBL/GenBank/DDBJ whole genome shotgun (WGS) entry which is preliminary data.</text>
</comment>
<comment type="similarity">
    <text evidence="5">Belongs to the sigma-70 factor family.</text>
</comment>
<dbReference type="CDD" id="cd06171">
    <property type="entry name" value="Sigma70_r4"/>
    <property type="match status" value="1"/>
</dbReference>
<dbReference type="InterPro" id="IPR007627">
    <property type="entry name" value="RNA_pol_sigma70_r2"/>
</dbReference>
<dbReference type="InterPro" id="IPR009042">
    <property type="entry name" value="RNA_pol_sigma70_r1_2"/>
</dbReference>
<dbReference type="InterPro" id="IPR000943">
    <property type="entry name" value="RNA_pol_sigma70"/>
</dbReference>
<dbReference type="PANTHER" id="PTHR30603:SF60">
    <property type="entry name" value="RNA POLYMERASE SIGMA FACTOR RPOD"/>
    <property type="match status" value="1"/>
</dbReference>
<reference evidence="9 10" key="1">
    <citation type="submission" date="2023-06" db="EMBL/GenBank/DDBJ databases">
        <title>Roseiconus lacunae JC819 isolated from Gulf of Mannar region, Tamil Nadu.</title>
        <authorList>
            <person name="Pk S."/>
            <person name="Ch S."/>
            <person name="Ch V.R."/>
        </authorList>
    </citation>
    <scope>NUCLEOTIDE SEQUENCE [LARGE SCALE GENOMIC DNA]</scope>
    <source>
        <strain evidence="9 10">JC819</strain>
    </source>
</reference>
<evidence type="ECO:0000256" key="6">
    <source>
        <dbReference type="SAM" id="MobiDB-lite"/>
    </source>
</evidence>
<dbReference type="EMBL" id="JASZZN010000015">
    <property type="protein sequence ID" value="MDM4017666.1"/>
    <property type="molecule type" value="Genomic_DNA"/>
</dbReference>
<dbReference type="InterPro" id="IPR014284">
    <property type="entry name" value="RNA_pol_sigma-70_dom"/>
</dbReference>
<dbReference type="Gene3D" id="1.20.140.160">
    <property type="match status" value="1"/>
</dbReference>
<evidence type="ECO:0000256" key="4">
    <source>
        <dbReference type="ARBA" id="ARBA00023163"/>
    </source>
</evidence>
<dbReference type="PANTHER" id="PTHR30603">
    <property type="entry name" value="RNA POLYMERASE SIGMA FACTOR RPO"/>
    <property type="match status" value="1"/>
</dbReference>
<evidence type="ECO:0000313" key="10">
    <source>
        <dbReference type="Proteomes" id="UP001239462"/>
    </source>
</evidence>
<protein>
    <recommendedName>
        <fullName evidence="5">RNA polymerase sigma factor</fullName>
    </recommendedName>
</protein>
<keyword evidence="3 5" id="KW-0238">DNA-binding</keyword>
<evidence type="ECO:0000256" key="1">
    <source>
        <dbReference type="ARBA" id="ARBA00023015"/>
    </source>
</evidence>